<sequence length="187" mass="21831">MTSSESSNQNSIEVNGVLFETLVPQPIVTIPPYGEETSVQFGVRITNLTNTPYRFDLQLFFPELLNSHQRLILSGINRNTSTLIQDSDIPLIIPRKSVKFLIAVKLIWLHQKFLRLRGEMYGGILDFYEIYERGNLYNLHPGKYQIRFNYENQLLNKKMFLLSTGRTQVNQFWIGRVKTPFVQLNFQ</sequence>
<dbReference type="Proteomes" id="UP000186868">
    <property type="component" value="Unassembled WGS sequence"/>
</dbReference>
<organism evidence="1 2">
    <name type="scientific">Hydrococcus rivularis NIES-593</name>
    <dbReference type="NCBI Taxonomy" id="1921803"/>
    <lineage>
        <taxon>Bacteria</taxon>
        <taxon>Bacillati</taxon>
        <taxon>Cyanobacteriota</taxon>
        <taxon>Cyanophyceae</taxon>
        <taxon>Pleurocapsales</taxon>
        <taxon>Hydrococcaceae</taxon>
        <taxon>Hydrococcus</taxon>
    </lineage>
</organism>
<proteinExistence type="predicted"/>
<comment type="caution">
    <text evidence="1">The sequence shown here is derived from an EMBL/GenBank/DDBJ whole genome shotgun (WGS) entry which is preliminary data.</text>
</comment>
<keyword evidence="2" id="KW-1185">Reference proteome</keyword>
<dbReference type="RefSeq" id="WP_073600570.1">
    <property type="nucleotide sequence ID" value="NZ_MRCB01000021.1"/>
</dbReference>
<protein>
    <submittedName>
        <fullName evidence="1">Uncharacterized protein</fullName>
    </submittedName>
</protein>
<reference evidence="1 2" key="1">
    <citation type="submission" date="2016-11" db="EMBL/GenBank/DDBJ databases">
        <title>Draft Genome Sequences of Nine Cyanobacterial Strains from Diverse Habitats.</title>
        <authorList>
            <person name="Zhu T."/>
            <person name="Hou S."/>
            <person name="Lu X."/>
            <person name="Hess W.R."/>
        </authorList>
    </citation>
    <scope>NUCLEOTIDE SEQUENCE [LARGE SCALE GENOMIC DNA]</scope>
    <source>
        <strain evidence="1 2">NIES-593</strain>
    </source>
</reference>
<accession>A0A1U7HCR6</accession>
<evidence type="ECO:0000313" key="1">
    <source>
        <dbReference type="EMBL" id="OKH21335.1"/>
    </source>
</evidence>
<dbReference type="OrthoDB" id="459685at2"/>
<name>A0A1U7HCR6_9CYAN</name>
<gene>
    <name evidence="1" type="ORF">NIES593_16185</name>
</gene>
<dbReference type="EMBL" id="MRCB01000021">
    <property type="protein sequence ID" value="OKH21335.1"/>
    <property type="molecule type" value="Genomic_DNA"/>
</dbReference>
<evidence type="ECO:0000313" key="2">
    <source>
        <dbReference type="Proteomes" id="UP000186868"/>
    </source>
</evidence>
<dbReference type="AlphaFoldDB" id="A0A1U7HCR6"/>